<sequence length="214" mass="23845">MAIVAYLVLRDPTATAKMTPNEWGDFLAGCFAPLAFLWLVLGYLQQGDELRLSTDALRLQAEELKNSVEQQRALVEVSRLQVESEREALAFERSLREDLSQPKFRVEGGGGAFRGDGQSTYNATFINVGHDATAVYAEILLPDGFRQSLLNQALFSKGEQYSTHITMTSRFPHTQGTLLVRFVDGLGRSVEQQFSVALIDQTDHSGLKFERIEA</sequence>
<accession>A0A1P8K704</accession>
<reference evidence="1 2" key="1">
    <citation type="submission" date="2017-01" db="EMBL/GenBank/DDBJ databases">
        <authorList>
            <person name="Mah S.A."/>
            <person name="Swanson W.J."/>
            <person name="Moy G.W."/>
            <person name="Vacquier V.D."/>
        </authorList>
    </citation>
    <scope>NUCLEOTIDE SEQUENCE [LARGE SCALE GENOMIC DNA]</scope>
    <source>
        <strain evidence="1 2">DSM 22694</strain>
    </source>
</reference>
<dbReference type="KEGG" id="rsb:RS694_03940"/>
<gene>
    <name evidence="1" type="ORF">RS694_03940</name>
</gene>
<keyword evidence="2" id="KW-1185">Reference proteome</keyword>
<proteinExistence type="predicted"/>
<dbReference type="AlphaFoldDB" id="A0A1P8K704"/>
<dbReference type="Proteomes" id="UP000186110">
    <property type="component" value="Chromosome"/>
</dbReference>
<name>A0A1P8K704_9BURK</name>
<dbReference type="EMBL" id="CP019239">
    <property type="protein sequence ID" value="APW41780.1"/>
    <property type="molecule type" value="Genomic_DNA"/>
</dbReference>
<organism evidence="1 2">
    <name type="scientific">Rhodoferax saidenbachensis</name>
    <dbReference type="NCBI Taxonomy" id="1484693"/>
    <lineage>
        <taxon>Bacteria</taxon>
        <taxon>Pseudomonadati</taxon>
        <taxon>Pseudomonadota</taxon>
        <taxon>Betaproteobacteria</taxon>
        <taxon>Burkholderiales</taxon>
        <taxon>Comamonadaceae</taxon>
        <taxon>Rhodoferax</taxon>
    </lineage>
</organism>
<evidence type="ECO:0000313" key="1">
    <source>
        <dbReference type="EMBL" id="APW41780.1"/>
    </source>
</evidence>
<evidence type="ECO:0000313" key="2">
    <source>
        <dbReference type="Proteomes" id="UP000186110"/>
    </source>
</evidence>
<protein>
    <submittedName>
        <fullName evidence="1">Uncharacterized protein</fullName>
    </submittedName>
</protein>